<dbReference type="PANTHER" id="PTHR33065:SF91">
    <property type="entry name" value="DUF6598 DOMAIN-CONTAINING PROTEIN"/>
    <property type="match status" value="1"/>
</dbReference>
<keyword evidence="3" id="KW-1185">Reference proteome</keyword>
<reference evidence="2 3" key="1">
    <citation type="submission" date="2017-09" db="EMBL/GenBank/DDBJ databases">
        <authorList>
            <consortium name="International Durum Wheat Genome Sequencing Consortium (IDWGSC)"/>
            <person name="Milanesi L."/>
        </authorList>
    </citation>
    <scope>NUCLEOTIDE SEQUENCE [LARGE SCALE GENOMIC DNA]</scope>
    <source>
        <strain evidence="3">cv. Svevo</strain>
    </source>
</reference>
<dbReference type="Proteomes" id="UP000324705">
    <property type="component" value="Chromosome 1B"/>
</dbReference>
<gene>
    <name evidence="2" type="ORF">TRITD_1Bv1G167870</name>
</gene>
<dbReference type="InterPro" id="IPR046533">
    <property type="entry name" value="DUF6598"/>
</dbReference>
<proteinExistence type="predicted"/>
<dbReference type="AlphaFoldDB" id="A0A9R0R0W9"/>
<accession>A0A9R0R0W9</accession>
<dbReference type="Pfam" id="PF20241">
    <property type="entry name" value="DUF6598"/>
    <property type="match status" value="1"/>
</dbReference>
<feature type="domain" description="DUF6598" evidence="1">
    <location>
        <begin position="154"/>
        <end position="405"/>
    </location>
</feature>
<dbReference type="EMBL" id="LT934112">
    <property type="protein sequence ID" value="VAH20229.1"/>
    <property type="molecule type" value="Genomic_DNA"/>
</dbReference>
<evidence type="ECO:0000313" key="3">
    <source>
        <dbReference type="Proteomes" id="UP000324705"/>
    </source>
</evidence>
<protein>
    <recommendedName>
        <fullName evidence="1">DUF6598 domain-containing protein</fullName>
    </recommendedName>
</protein>
<evidence type="ECO:0000259" key="1">
    <source>
        <dbReference type="Pfam" id="PF20241"/>
    </source>
</evidence>
<sequence length="425" mass="47942">MARGSRRTSRKMTKTEYPSVLDAMDAAMNQVLEEQMEGLVARWNAENPDATPLVVEALTEEQRESLEREHLAREVLIGQAYVDKMAAEDMARLELEKTKPKKDPDERSYQYYRENWEWKYAEEFGSFEGLNTRIPAMCFTDKPTKPGVTNPERSMQIFSVKVEEIYGDLHWPLDVFGIVAVRDDLDHRRNIIFERKRDNCQTLNEEDPYLVLTGPTRAPLTLFGPMHFDITLKVKRSNELEDKDLSLLGFRYECCKSINYQASKGEHALRSCVSSQKHRSKLSTLELTCGIVVSSIEATISVRIVGGSWPDGFSGLFIASTASVSHMRVLLLNIGDKDTPVVAADGTIELSRRVVSVESFGELRVHAAGWLGSQQVDREVFFQPLESGRSSRSLKVGSCEMEVTVGWCLFPLCYPTDGIPSPKNG</sequence>
<evidence type="ECO:0000313" key="2">
    <source>
        <dbReference type="EMBL" id="VAH20229.1"/>
    </source>
</evidence>
<organism evidence="2 3">
    <name type="scientific">Triticum turgidum subsp. durum</name>
    <name type="common">Durum wheat</name>
    <name type="synonym">Triticum durum</name>
    <dbReference type="NCBI Taxonomy" id="4567"/>
    <lineage>
        <taxon>Eukaryota</taxon>
        <taxon>Viridiplantae</taxon>
        <taxon>Streptophyta</taxon>
        <taxon>Embryophyta</taxon>
        <taxon>Tracheophyta</taxon>
        <taxon>Spermatophyta</taxon>
        <taxon>Magnoliopsida</taxon>
        <taxon>Liliopsida</taxon>
        <taxon>Poales</taxon>
        <taxon>Poaceae</taxon>
        <taxon>BOP clade</taxon>
        <taxon>Pooideae</taxon>
        <taxon>Triticodae</taxon>
        <taxon>Triticeae</taxon>
        <taxon>Triticinae</taxon>
        <taxon>Triticum</taxon>
    </lineage>
</organism>
<dbReference type="Gramene" id="TRITD1Bv1G167870.1">
    <property type="protein sequence ID" value="TRITD1Bv1G167870.1"/>
    <property type="gene ID" value="TRITD1Bv1G167870"/>
</dbReference>
<dbReference type="PANTHER" id="PTHR33065">
    <property type="entry name" value="OS07G0486400 PROTEIN"/>
    <property type="match status" value="1"/>
</dbReference>
<name>A0A9R0R0W9_TRITD</name>